<evidence type="ECO:0000313" key="1">
    <source>
        <dbReference type="EMBL" id="KAI0088157.1"/>
    </source>
</evidence>
<accession>A0ACB8U1C9</accession>
<reference evidence="1" key="1">
    <citation type="journal article" date="2021" name="Environ. Microbiol.">
        <title>Gene family expansions and transcriptome signatures uncover fungal adaptations to wood decay.</title>
        <authorList>
            <person name="Hage H."/>
            <person name="Miyauchi S."/>
            <person name="Viragh M."/>
            <person name="Drula E."/>
            <person name="Min B."/>
            <person name="Chaduli D."/>
            <person name="Navarro D."/>
            <person name="Favel A."/>
            <person name="Norest M."/>
            <person name="Lesage-Meessen L."/>
            <person name="Balint B."/>
            <person name="Merenyi Z."/>
            <person name="de Eugenio L."/>
            <person name="Morin E."/>
            <person name="Martinez A.T."/>
            <person name="Baldrian P."/>
            <person name="Stursova M."/>
            <person name="Martinez M.J."/>
            <person name="Novotny C."/>
            <person name="Magnuson J.K."/>
            <person name="Spatafora J.W."/>
            <person name="Maurice S."/>
            <person name="Pangilinan J."/>
            <person name="Andreopoulos W."/>
            <person name="LaButti K."/>
            <person name="Hundley H."/>
            <person name="Na H."/>
            <person name="Kuo A."/>
            <person name="Barry K."/>
            <person name="Lipzen A."/>
            <person name="Henrissat B."/>
            <person name="Riley R."/>
            <person name="Ahrendt S."/>
            <person name="Nagy L.G."/>
            <person name="Grigoriev I.V."/>
            <person name="Martin F."/>
            <person name="Rosso M.N."/>
        </authorList>
    </citation>
    <scope>NUCLEOTIDE SEQUENCE</scope>
    <source>
        <strain evidence="1">CBS 384.51</strain>
    </source>
</reference>
<protein>
    <submittedName>
        <fullName evidence="1">SET domain-containing protein</fullName>
    </submittedName>
</protein>
<keyword evidence="2" id="KW-1185">Reference proteome</keyword>
<comment type="caution">
    <text evidence="1">The sequence shown here is derived from an EMBL/GenBank/DDBJ whole genome shotgun (WGS) entry which is preliminary data.</text>
</comment>
<dbReference type="Proteomes" id="UP001055072">
    <property type="component" value="Unassembled WGS sequence"/>
</dbReference>
<sequence length="492" mass="54957">MDVFFNWFERHGGAIDRAAMKIGEIPGCARGAIALQDLPEGHTLFTIPRDLTLSTRTSALPSKLGLSTWKQYGLHVGWAGLILCMMWEEAQGAESKWDGYMSILPSEFDTPMFWSEAELDELKGTSVVDKIGEADAEKDFHDKVLPVIQSRSDLFPSEAIIQYYTLERYHVMGSRVLSRSFQVSKWEGEAEDQDNVPTEANTSVDSAAMDVDASPSPSEHKEDHDEDDEDDNEDNPADVAMVPMADMLNARYESENAKLFYEEHNLKMITTKAIMAGEQIWNTYGDPPNSDLVRRYGHVDLLPLQPPLSGSGNMADNVEIRADLVVHAVSKLKGNLAVHQERIDWWLEEAEDDTFVVFTDCDLPQELISLTRLLLQSEAEWIKTQTKGKLPKPMVDSDLLSVAIEVLQSRLAEYPTSVQEDEALLADGTLSTNVRNAVVVRLGEKRILAGTIAGARSQLERSQASDSSKGNSKRKRAEQEQAKSKRDKKARQ</sequence>
<dbReference type="EMBL" id="MU274915">
    <property type="protein sequence ID" value="KAI0088157.1"/>
    <property type="molecule type" value="Genomic_DNA"/>
</dbReference>
<gene>
    <name evidence="1" type="ORF">BDY19DRAFT_891980</name>
</gene>
<name>A0ACB8U1C9_9APHY</name>
<evidence type="ECO:0000313" key="2">
    <source>
        <dbReference type="Proteomes" id="UP001055072"/>
    </source>
</evidence>
<proteinExistence type="predicted"/>
<organism evidence="1 2">
    <name type="scientific">Irpex rosettiformis</name>
    <dbReference type="NCBI Taxonomy" id="378272"/>
    <lineage>
        <taxon>Eukaryota</taxon>
        <taxon>Fungi</taxon>
        <taxon>Dikarya</taxon>
        <taxon>Basidiomycota</taxon>
        <taxon>Agaricomycotina</taxon>
        <taxon>Agaricomycetes</taxon>
        <taxon>Polyporales</taxon>
        <taxon>Irpicaceae</taxon>
        <taxon>Irpex</taxon>
    </lineage>
</organism>